<dbReference type="AlphaFoldDB" id="A0A7S2Y259"/>
<dbReference type="EMBL" id="HBHT01001125">
    <property type="protein sequence ID" value="CAD9940764.1"/>
    <property type="molecule type" value="Transcribed_RNA"/>
</dbReference>
<feature type="compositionally biased region" description="Gly residues" evidence="1">
    <location>
        <begin position="87"/>
        <end position="112"/>
    </location>
</feature>
<feature type="compositionally biased region" description="Basic and acidic residues" evidence="1">
    <location>
        <begin position="156"/>
        <end position="179"/>
    </location>
</feature>
<evidence type="ECO:0000313" key="3">
    <source>
        <dbReference type="EMBL" id="CAD9940764.1"/>
    </source>
</evidence>
<feature type="compositionally biased region" description="Gly residues" evidence="1">
    <location>
        <begin position="121"/>
        <end position="133"/>
    </location>
</feature>
<feature type="compositionally biased region" description="Basic residues" evidence="1">
    <location>
        <begin position="76"/>
        <end position="86"/>
    </location>
</feature>
<gene>
    <name evidence="3" type="ORF">APAL1065_LOCUS708</name>
</gene>
<evidence type="ECO:0000256" key="2">
    <source>
        <dbReference type="SAM" id="SignalP"/>
    </source>
</evidence>
<proteinExistence type="predicted"/>
<name>A0A7S2Y259_9STRA</name>
<organism evidence="3">
    <name type="scientific">Entomoneis paludosa</name>
    <dbReference type="NCBI Taxonomy" id="265537"/>
    <lineage>
        <taxon>Eukaryota</taxon>
        <taxon>Sar</taxon>
        <taxon>Stramenopiles</taxon>
        <taxon>Ochrophyta</taxon>
        <taxon>Bacillariophyta</taxon>
        <taxon>Bacillariophyceae</taxon>
        <taxon>Bacillariophycidae</taxon>
        <taxon>Entomoneidaceae</taxon>
        <taxon>Entomoneis</taxon>
    </lineage>
</organism>
<feature type="region of interest" description="Disordered" evidence="1">
    <location>
        <begin position="74"/>
        <end position="207"/>
    </location>
</feature>
<feature type="chain" id="PRO_5030709016" evidence="2">
    <location>
        <begin position="20"/>
        <end position="207"/>
    </location>
</feature>
<feature type="signal peptide" evidence="2">
    <location>
        <begin position="1"/>
        <end position="19"/>
    </location>
</feature>
<protein>
    <submittedName>
        <fullName evidence="3">Uncharacterized protein</fullName>
    </submittedName>
</protein>
<evidence type="ECO:0000256" key="1">
    <source>
        <dbReference type="SAM" id="MobiDB-lite"/>
    </source>
</evidence>
<keyword evidence="2" id="KW-0732">Signal</keyword>
<reference evidence="3" key="1">
    <citation type="submission" date="2021-01" db="EMBL/GenBank/DDBJ databases">
        <authorList>
            <person name="Corre E."/>
            <person name="Pelletier E."/>
            <person name="Niang G."/>
            <person name="Scheremetjew M."/>
            <person name="Finn R."/>
            <person name="Kale V."/>
            <person name="Holt S."/>
            <person name="Cochrane G."/>
            <person name="Meng A."/>
            <person name="Brown T."/>
            <person name="Cohen L."/>
        </authorList>
    </citation>
    <scope>NUCLEOTIDE SEQUENCE</scope>
    <source>
        <strain evidence="3">CCMP125</strain>
    </source>
</reference>
<accession>A0A7S2Y259</accession>
<sequence length="207" mass="21547">MKFLSTALTLAFWVSVATSEMVHHHNEENDHHRHVAARKLGDASHAYDERLDEAVQAFEEDLLAELQLQREENRKLMGKGKGKGKGKGGPPSKGKGKGGPPSKGKGKGGPSSKGGSPPSGSKGGSKGKGGGKGDIFVGMTKSPGKGGGKGKGGRARALEGKENHHQHDSTAKVLEDLVKSFEQSQAERVLSSKAGKKEAPSIGKKGA</sequence>